<evidence type="ECO:0000256" key="3">
    <source>
        <dbReference type="SAM" id="MobiDB-lite"/>
    </source>
</evidence>
<dbReference type="Pfam" id="PF05383">
    <property type="entry name" value="La"/>
    <property type="match status" value="1"/>
</dbReference>
<accession>A0A0D9W1M7</accession>
<feature type="region of interest" description="Disordered" evidence="3">
    <location>
        <begin position="237"/>
        <end position="263"/>
    </location>
</feature>
<dbReference type="Proteomes" id="UP000032180">
    <property type="component" value="Chromosome 3"/>
</dbReference>
<dbReference type="CDD" id="cd07323">
    <property type="entry name" value="LAM"/>
    <property type="match status" value="1"/>
</dbReference>
<dbReference type="InterPro" id="IPR036390">
    <property type="entry name" value="WH_DNA-bd_sf"/>
</dbReference>
<feature type="region of interest" description="Disordered" evidence="3">
    <location>
        <begin position="381"/>
        <end position="419"/>
    </location>
</feature>
<evidence type="ECO:0000259" key="4">
    <source>
        <dbReference type="PROSITE" id="PS50961"/>
    </source>
</evidence>
<sequence length="419" mass="44591">MEPAGGASSPDPDHSSPPPPSTPKRSPWKQPSSSSIPNGGDVRPPPPPVVIDATNWPALSEAAAAKTPKPTAATDSSSSPAASSAVSKHFSPSHHATRHSKPSPRRTTSDWDHSAPAGRGAQPRTHSSSNNNGGGGRRGGGGRGGRRGGFDAFYRAPPIAIAPYMRAAPPPPPPPMPPFMGPPPPPISPMRPFAGPVVFHEMPSPVSPVSPMYYVGPPPPPEALRGLPFPPTMVGPPPYPYYQPMPDPDPEPEPEPEPDENPQDHRAKLLKQIEFYFSKDNLCSDVYLRKNMDDQGWVDIALIAGFKKVKASTDDLQYIKDTIQSSSILEMEGDKIRRQNDLNKWVIPRESNPDVFSNSSAATSPKVNNLTAQLGGLGLQESAASTSGMVDENHHEVLPNGPTSTNNQAPVVEDSAGKL</sequence>
<dbReference type="InterPro" id="IPR045180">
    <property type="entry name" value="La_dom_prot"/>
</dbReference>
<dbReference type="PANTHER" id="PTHR22792">
    <property type="entry name" value="LUPUS LA PROTEIN-RELATED"/>
    <property type="match status" value="1"/>
</dbReference>
<feature type="compositionally biased region" description="Basic residues" evidence="3">
    <location>
        <begin position="91"/>
        <end position="104"/>
    </location>
</feature>
<keyword evidence="1 2" id="KW-0694">RNA-binding</keyword>
<dbReference type="InterPro" id="IPR036388">
    <property type="entry name" value="WH-like_DNA-bd_sf"/>
</dbReference>
<dbReference type="Gene3D" id="1.10.10.10">
    <property type="entry name" value="Winged helix-like DNA-binding domain superfamily/Winged helix DNA-binding domain"/>
    <property type="match status" value="1"/>
</dbReference>
<dbReference type="SUPFAM" id="SSF46785">
    <property type="entry name" value="Winged helix' DNA-binding domain"/>
    <property type="match status" value="1"/>
</dbReference>
<dbReference type="AlphaFoldDB" id="A0A0D9W1M7"/>
<proteinExistence type="predicted"/>
<dbReference type="InterPro" id="IPR006630">
    <property type="entry name" value="La_HTH"/>
</dbReference>
<evidence type="ECO:0000313" key="6">
    <source>
        <dbReference type="Proteomes" id="UP000032180"/>
    </source>
</evidence>
<dbReference type="SMART" id="SM00715">
    <property type="entry name" value="LA"/>
    <property type="match status" value="1"/>
</dbReference>
<name>A0A0D9W1M7_9ORYZ</name>
<dbReference type="STRING" id="77586.A0A0D9W1M7"/>
<protein>
    <recommendedName>
        <fullName evidence="4">HTH La-type RNA-binding domain-containing protein</fullName>
    </recommendedName>
</protein>
<feature type="region of interest" description="Disordered" evidence="3">
    <location>
        <begin position="1"/>
        <end position="153"/>
    </location>
</feature>
<dbReference type="GO" id="GO:0003723">
    <property type="term" value="F:RNA binding"/>
    <property type="evidence" value="ECO:0007669"/>
    <property type="project" value="UniProtKB-UniRule"/>
</dbReference>
<evidence type="ECO:0000313" key="5">
    <source>
        <dbReference type="EnsemblPlants" id="LPERR03G35650.1"/>
    </source>
</evidence>
<feature type="compositionally biased region" description="Low complexity" evidence="3">
    <location>
        <begin position="62"/>
        <end position="87"/>
    </location>
</feature>
<keyword evidence="6" id="KW-1185">Reference proteome</keyword>
<dbReference type="EnsemblPlants" id="LPERR03G35650.1">
    <property type="protein sequence ID" value="LPERR03G35650.1"/>
    <property type="gene ID" value="LPERR03G35650"/>
</dbReference>
<feature type="compositionally biased region" description="Acidic residues" evidence="3">
    <location>
        <begin position="248"/>
        <end position="261"/>
    </location>
</feature>
<evidence type="ECO:0000256" key="2">
    <source>
        <dbReference type="PROSITE-ProRule" id="PRU00332"/>
    </source>
</evidence>
<feature type="domain" description="HTH La-type RNA-binding" evidence="4">
    <location>
        <begin position="259"/>
        <end position="348"/>
    </location>
</feature>
<evidence type="ECO:0000256" key="1">
    <source>
        <dbReference type="ARBA" id="ARBA00022884"/>
    </source>
</evidence>
<reference evidence="5" key="3">
    <citation type="submission" date="2015-04" db="UniProtKB">
        <authorList>
            <consortium name="EnsemblPlants"/>
        </authorList>
    </citation>
    <scope>IDENTIFICATION</scope>
</reference>
<feature type="compositionally biased region" description="Pro residues" evidence="3">
    <location>
        <begin position="237"/>
        <end position="247"/>
    </location>
</feature>
<reference evidence="6" key="2">
    <citation type="submission" date="2013-12" db="EMBL/GenBank/DDBJ databases">
        <authorList>
            <person name="Yu Y."/>
            <person name="Lee S."/>
            <person name="de Baynast K."/>
            <person name="Wissotski M."/>
            <person name="Liu L."/>
            <person name="Talag J."/>
            <person name="Goicoechea J."/>
            <person name="Angelova A."/>
            <person name="Jetty R."/>
            <person name="Kudrna D."/>
            <person name="Golser W."/>
            <person name="Rivera L."/>
            <person name="Zhang J."/>
            <person name="Wing R."/>
        </authorList>
    </citation>
    <scope>NUCLEOTIDE SEQUENCE</scope>
</reference>
<dbReference type="HOGENOM" id="CLU_046780_1_0_1"/>
<organism evidence="5 6">
    <name type="scientific">Leersia perrieri</name>
    <dbReference type="NCBI Taxonomy" id="77586"/>
    <lineage>
        <taxon>Eukaryota</taxon>
        <taxon>Viridiplantae</taxon>
        <taxon>Streptophyta</taxon>
        <taxon>Embryophyta</taxon>
        <taxon>Tracheophyta</taxon>
        <taxon>Spermatophyta</taxon>
        <taxon>Magnoliopsida</taxon>
        <taxon>Liliopsida</taxon>
        <taxon>Poales</taxon>
        <taxon>Poaceae</taxon>
        <taxon>BOP clade</taxon>
        <taxon>Oryzoideae</taxon>
        <taxon>Oryzeae</taxon>
        <taxon>Oryzinae</taxon>
        <taxon>Leersia</taxon>
    </lineage>
</organism>
<feature type="compositionally biased region" description="Gly residues" evidence="3">
    <location>
        <begin position="132"/>
        <end position="143"/>
    </location>
</feature>
<dbReference type="eggNOG" id="KOG2590">
    <property type="taxonomic scope" value="Eukaryota"/>
</dbReference>
<dbReference type="PROSITE" id="PS50961">
    <property type="entry name" value="HTH_LA"/>
    <property type="match status" value="1"/>
</dbReference>
<dbReference type="Gramene" id="LPERR03G35650.1">
    <property type="protein sequence ID" value="LPERR03G35650.1"/>
    <property type="gene ID" value="LPERR03G35650"/>
</dbReference>
<reference evidence="5 6" key="1">
    <citation type="submission" date="2012-08" db="EMBL/GenBank/DDBJ databases">
        <title>Oryza genome evolution.</title>
        <authorList>
            <person name="Wing R.A."/>
        </authorList>
    </citation>
    <scope>NUCLEOTIDE SEQUENCE</scope>
</reference>
<dbReference type="PANTHER" id="PTHR22792:SF108">
    <property type="entry name" value="LA DOMAIN CONTAINING PROTEIN, EXPRESSED"/>
    <property type="match status" value="1"/>
</dbReference>